<reference evidence="2 3" key="1">
    <citation type="submission" date="2015-08" db="EMBL/GenBank/DDBJ databases">
        <title>Genome sequence of the pristinamycin over-producing bacterium Streptomyces pristinaespiralis HCCB10218.</title>
        <authorList>
            <person name="Tian J."/>
            <person name="Yang J."/>
            <person name="Li L."/>
            <person name="Ruan L."/>
            <person name="Wei W."/>
            <person name="Zheng G."/>
            <person name="Wei Z."/>
            <person name="Yang S."/>
            <person name="Ge M."/>
            <person name="Jiang W."/>
            <person name="Lu Y."/>
        </authorList>
    </citation>
    <scope>NUCLEOTIDE SEQUENCE [LARGE SCALE GENOMIC DNA]</scope>
    <source>
        <strain evidence="2 3">HCCB 10218</strain>
    </source>
</reference>
<dbReference type="EMBL" id="CP011340">
    <property type="protein sequence ID" value="ALC20940.1"/>
    <property type="molecule type" value="Genomic_DNA"/>
</dbReference>
<keyword evidence="1" id="KW-0472">Membrane</keyword>
<dbReference type="AlphaFoldDB" id="A0A0M4D8U5"/>
<name>A0A0M4D8U5_STRPR</name>
<evidence type="ECO:0000256" key="1">
    <source>
        <dbReference type="SAM" id="Phobius"/>
    </source>
</evidence>
<feature type="transmembrane region" description="Helical" evidence="1">
    <location>
        <begin position="103"/>
        <end position="121"/>
    </location>
</feature>
<feature type="transmembrane region" description="Helical" evidence="1">
    <location>
        <begin position="38"/>
        <end position="65"/>
    </location>
</feature>
<feature type="transmembrane region" description="Helical" evidence="1">
    <location>
        <begin position="77"/>
        <end position="96"/>
    </location>
</feature>
<gene>
    <name evidence="2" type="ORF">SPRI_2634</name>
</gene>
<feature type="transmembrane region" description="Helical" evidence="1">
    <location>
        <begin position="127"/>
        <end position="147"/>
    </location>
</feature>
<protein>
    <submittedName>
        <fullName evidence="2">Membrane protein</fullName>
    </submittedName>
</protein>
<evidence type="ECO:0000313" key="2">
    <source>
        <dbReference type="EMBL" id="ALC20940.1"/>
    </source>
</evidence>
<evidence type="ECO:0000313" key="3">
    <source>
        <dbReference type="Proteomes" id="UP000060513"/>
    </source>
</evidence>
<organism evidence="2">
    <name type="scientific">Streptomyces pristinaespiralis</name>
    <dbReference type="NCBI Taxonomy" id="38300"/>
    <lineage>
        <taxon>Bacteria</taxon>
        <taxon>Bacillati</taxon>
        <taxon>Actinomycetota</taxon>
        <taxon>Actinomycetes</taxon>
        <taxon>Kitasatosporales</taxon>
        <taxon>Streptomycetaceae</taxon>
        <taxon>Streptomyces</taxon>
    </lineage>
</organism>
<dbReference type="STRING" id="38300.SPRI_2634"/>
<dbReference type="PATRIC" id="fig|38300.4.peg.2779"/>
<sequence>MRCARQDTGESCLARADGYPARVSSDDQTSAPGRPTRLTAAAAVCAAEGLALVVGGVYMLVMGLLGRPDSPSQAEMGGLTLMALGVIPLAAARGLLRQRSWSRGPAIITQLIGLIPAWTLLRASGALIPLGVVLAAVVVTGLVLLVNPTTAQALGIRSRA</sequence>
<dbReference type="KEGG" id="spri:SPRI_2634"/>
<proteinExistence type="predicted"/>
<keyword evidence="1" id="KW-1133">Transmembrane helix</keyword>
<keyword evidence="1" id="KW-0812">Transmembrane</keyword>
<accession>A0A0M4D8U5</accession>
<dbReference type="Proteomes" id="UP000060513">
    <property type="component" value="Chromosome"/>
</dbReference>